<dbReference type="InterPro" id="IPR001480">
    <property type="entry name" value="Bulb-type_lectin_dom"/>
</dbReference>
<proteinExistence type="predicted"/>
<keyword evidence="6" id="KW-1185">Reference proteome</keyword>
<dbReference type="SUPFAM" id="SSF51110">
    <property type="entry name" value="alpha-D-mannose-specific plant lectins"/>
    <property type="match status" value="1"/>
</dbReference>
<evidence type="ECO:0000313" key="6">
    <source>
        <dbReference type="Proteomes" id="UP001603857"/>
    </source>
</evidence>
<feature type="domain" description="Bulb-type lectin" evidence="4">
    <location>
        <begin position="1"/>
        <end position="88"/>
    </location>
</feature>
<evidence type="ECO:0000256" key="3">
    <source>
        <dbReference type="ARBA" id="ARBA00023180"/>
    </source>
</evidence>
<dbReference type="InterPro" id="IPR036426">
    <property type="entry name" value="Bulb-type_lectin_dom_sf"/>
</dbReference>
<evidence type="ECO:0000256" key="2">
    <source>
        <dbReference type="ARBA" id="ARBA00023157"/>
    </source>
</evidence>
<dbReference type="Proteomes" id="UP001603857">
    <property type="component" value="Unassembled WGS sequence"/>
</dbReference>
<keyword evidence="3" id="KW-0325">Glycoprotein</keyword>
<dbReference type="EMBL" id="JBGMDY010000007">
    <property type="protein sequence ID" value="KAL2327771.1"/>
    <property type="molecule type" value="Genomic_DNA"/>
</dbReference>
<comment type="caution">
    <text evidence="5">The sequence shown here is derived from an EMBL/GenBank/DDBJ whole genome shotgun (WGS) entry which is preliminary data.</text>
</comment>
<protein>
    <recommendedName>
        <fullName evidence="4">Bulb-type lectin domain-containing protein</fullName>
    </recommendedName>
</protein>
<name>A0ABD1LWC9_9FABA</name>
<organism evidence="5 6">
    <name type="scientific">Flemingia macrophylla</name>
    <dbReference type="NCBI Taxonomy" id="520843"/>
    <lineage>
        <taxon>Eukaryota</taxon>
        <taxon>Viridiplantae</taxon>
        <taxon>Streptophyta</taxon>
        <taxon>Embryophyta</taxon>
        <taxon>Tracheophyta</taxon>
        <taxon>Spermatophyta</taxon>
        <taxon>Magnoliopsida</taxon>
        <taxon>eudicotyledons</taxon>
        <taxon>Gunneridae</taxon>
        <taxon>Pentapetalae</taxon>
        <taxon>rosids</taxon>
        <taxon>fabids</taxon>
        <taxon>Fabales</taxon>
        <taxon>Fabaceae</taxon>
        <taxon>Papilionoideae</taxon>
        <taxon>50 kb inversion clade</taxon>
        <taxon>NPAAA clade</taxon>
        <taxon>indigoferoid/millettioid clade</taxon>
        <taxon>Phaseoleae</taxon>
        <taxon>Flemingia</taxon>
    </lineage>
</organism>
<keyword evidence="2" id="KW-1015">Disulfide bond</keyword>
<sequence length="88" mass="10245">MVVTSNWAFSTEQKENSIEYYVGIRYRKVPNDKIVWVANRDSAFESPSAVLTIQPDGNMEITDGRMMYHDGNFGYIFERVGWLMDERA</sequence>
<evidence type="ECO:0000259" key="4">
    <source>
        <dbReference type="PROSITE" id="PS50927"/>
    </source>
</evidence>
<accession>A0ABD1LWC9</accession>
<gene>
    <name evidence="5" type="ORF">Fmac_021198</name>
</gene>
<keyword evidence="1" id="KW-0732">Signal</keyword>
<evidence type="ECO:0000256" key="1">
    <source>
        <dbReference type="ARBA" id="ARBA00022729"/>
    </source>
</evidence>
<reference evidence="5 6" key="1">
    <citation type="submission" date="2024-08" db="EMBL/GenBank/DDBJ databases">
        <title>Insights into the chromosomal genome structure of Flemingia macrophylla.</title>
        <authorList>
            <person name="Ding Y."/>
            <person name="Zhao Y."/>
            <person name="Bi W."/>
            <person name="Wu M."/>
            <person name="Zhao G."/>
            <person name="Gong Y."/>
            <person name="Li W."/>
            <person name="Zhang P."/>
        </authorList>
    </citation>
    <scope>NUCLEOTIDE SEQUENCE [LARGE SCALE GENOMIC DNA]</scope>
    <source>
        <strain evidence="5">DYQJB</strain>
        <tissue evidence="5">Leaf</tissue>
    </source>
</reference>
<evidence type="ECO:0000313" key="5">
    <source>
        <dbReference type="EMBL" id="KAL2327771.1"/>
    </source>
</evidence>
<dbReference type="AlphaFoldDB" id="A0ABD1LWC9"/>
<dbReference type="PROSITE" id="PS50927">
    <property type="entry name" value="BULB_LECTIN"/>
    <property type="match status" value="1"/>
</dbReference>